<dbReference type="Proteomes" id="UP000198629">
    <property type="component" value="Unassembled WGS sequence"/>
</dbReference>
<dbReference type="STRING" id="492660.SAMN05192566_1109"/>
<dbReference type="OrthoDB" id="8592530at2"/>
<evidence type="ECO:0000256" key="1">
    <source>
        <dbReference type="ARBA" id="ARBA00007189"/>
    </source>
</evidence>
<proteinExistence type="inferred from homology"/>
<dbReference type="EMBL" id="FNFX01000002">
    <property type="protein sequence ID" value="SDK37213.1"/>
    <property type="molecule type" value="Genomic_DNA"/>
</dbReference>
<keyword evidence="3" id="KW-1185">Reference proteome</keyword>
<protein>
    <recommendedName>
        <fullName evidence="4">DUF2325 domain-containing protein</fullName>
    </recommendedName>
</protein>
<sequence length="92" mass="10254">MSKALVIGGDRIEGIKQALHAQGIDKIDHWTGRKPGDVKRDLPANVNVIVLVTGWLNHSMMYRVKHVAHKRGLKVVYTRNSSDGMQRVLEAA</sequence>
<dbReference type="RefSeq" id="WP_091471143.1">
    <property type="nucleotide sequence ID" value="NZ_FNFX01000002.1"/>
</dbReference>
<organism evidence="2 3">
    <name type="scientific">Methylophilus rhizosphaerae</name>
    <dbReference type="NCBI Taxonomy" id="492660"/>
    <lineage>
        <taxon>Bacteria</taxon>
        <taxon>Pseudomonadati</taxon>
        <taxon>Pseudomonadota</taxon>
        <taxon>Betaproteobacteria</taxon>
        <taxon>Nitrosomonadales</taxon>
        <taxon>Methylophilaceae</taxon>
        <taxon>Methylophilus</taxon>
    </lineage>
</organism>
<name>A0A1G9BCK3_9PROT</name>
<evidence type="ECO:0000313" key="3">
    <source>
        <dbReference type="Proteomes" id="UP000198629"/>
    </source>
</evidence>
<comment type="similarity">
    <text evidence="1">Belongs to the UPF0751 family.</text>
</comment>
<dbReference type="InterPro" id="IPR016772">
    <property type="entry name" value="UCP020408"/>
</dbReference>
<dbReference type="AlphaFoldDB" id="A0A1G9BCK3"/>
<dbReference type="Pfam" id="PF10087">
    <property type="entry name" value="DUF2325"/>
    <property type="match status" value="1"/>
</dbReference>
<evidence type="ECO:0000313" key="2">
    <source>
        <dbReference type="EMBL" id="SDK37213.1"/>
    </source>
</evidence>
<evidence type="ECO:0008006" key="4">
    <source>
        <dbReference type="Google" id="ProtNLM"/>
    </source>
</evidence>
<reference evidence="3" key="1">
    <citation type="submission" date="2016-10" db="EMBL/GenBank/DDBJ databases">
        <authorList>
            <person name="Varghese N."/>
            <person name="Submissions S."/>
        </authorList>
    </citation>
    <scope>NUCLEOTIDE SEQUENCE [LARGE SCALE GENOMIC DNA]</scope>
    <source>
        <strain evidence="3">CBMB127</strain>
    </source>
</reference>
<accession>A0A1G9BCK3</accession>
<gene>
    <name evidence="2" type="ORF">SAMN05192566_1109</name>
</gene>